<dbReference type="GO" id="GO:0003700">
    <property type="term" value="F:DNA-binding transcription factor activity"/>
    <property type="evidence" value="ECO:0007669"/>
    <property type="project" value="InterPro"/>
</dbReference>
<keyword evidence="3" id="KW-0804">Transcription</keyword>
<dbReference type="SUPFAM" id="SSF46689">
    <property type="entry name" value="Homeodomain-like"/>
    <property type="match status" value="2"/>
</dbReference>
<dbReference type="InterPro" id="IPR009057">
    <property type="entry name" value="Homeodomain-like_sf"/>
</dbReference>
<evidence type="ECO:0000313" key="6">
    <source>
        <dbReference type="Proteomes" id="UP000298438"/>
    </source>
</evidence>
<dbReference type="Pfam" id="PF12833">
    <property type="entry name" value="HTH_18"/>
    <property type="match status" value="1"/>
</dbReference>
<sequence length="323" mass="34710">MTSTILHASTTLLALDYRCDARPGDAPYPEHYRNYSVSFVRKGSFGLEYRGRRHELVAGSLLIGRVGDEYRCVHDHGHAAHGGAHGPDHQCGDECLSFQLSPECADTLGLTDDSWRIGTLPPHAQTAILGQLGQAAAEGTTGIGVQEAGLLLAERFASLVGSRRLTVPAGAASALPPAMSTNATSTASNARIASANTSSSAADRQRAVRAALWIAAHAHTEVDLDRAAAEVHLSPFHFLRLFRRALGVTPHQYLIRARLGHAARLLAEGATVTDTAYSAGFQDLSNFIRTFRTAAGVPPKAFQSLARQQRKILQERLALPRLR</sequence>
<dbReference type="InterPro" id="IPR050204">
    <property type="entry name" value="AraC_XylS_family_regulators"/>
</dbReference>
<dbReference type="PROSITE" id="PS01124">
    <property type="entry name" value="HTH_ARAC_FAMILY_2"/>
    <property type="match status" value="1"/>
</dbReference>
<accession>A0A4Y9SSL1</accession>
<dbReference type="PANTHER" id="PTHR46796">
    <property type="entry name" value="HTH-TYPE TRANSCRIPTIONAL ACTIVATOR RHAS-RELATED"/>
    <property type="match status" value="1"/>
</dbReference>
<dbReference type="InterPro" id="IPR018060">
    <property type="entry name" value="HTH_AraC"/>
</dbReference>
<keyword evidence="1" id="KW-0805">Transcription regulation</keyword>
<dbReference type="EMBL" id="SPVF01000049">
    <property type="protein sequence ID" value="TFW27633.1"/>
    <property type="molecule type" value="Genomic_DNA"/>
</dbReference>
<dbReference type="Proteomes" id="UP000298438">
    <property type="component" value="Unassembled WGS sequence"/>
</dbReference>
<proteinExistence type="predicted"/>
<keyword evidence="6" id="KW-1185">Reference proteome</keyword>
<evidence type="ECO:0000313" key="5">
    <source>
        <dbReference type="EMBL" id="TFW27633.1"/>
    </source>
</evidence>
<organism evidence="5 6">
    <name type="scientific">Zemynaea arenosa</name>
    <dbReference type="NCBI Taxonomy" id="2561931"/>
    <lineage>
        <taxon>Bacteria</taxon>
        <taxon>Pseudomonadati</taxon>
        <taxon>Pseudomonadota</taxon>
        <taxon>Betaproteobacteria</taxon>
        <taxon>Burkholderiales</taxon>
        <taxon>Oxalobacteraceae</taxon>
        <taxon>Telluria group</taxon>
        <taxon>Zemynaea</taxon>
    </lineage>
</organism>
<evidence type="ECO:0000259" key="4">
    <source>
        <dbReference type="PROSITE" id="PS01124"/>
    </source>
</evidence>
<dbReference type="Gene3D" id="1.10.10.60">
    <property type="entry name" value="Homeodomain-like"/>
    <property type="match status" value="2"/>
</dbReference>
<dbReference type="PANTHER" id="PTHR46796:SF14">
    <property type="entry name" value="TRANSCRIPTIONAL REGULATORY PROTEIN"/>
    <property type="match status" value="1"/>
</dbReference>
<keyword evidence="2" id="KW-0238">DNA-binding</keyword>
<comment type="caution">
    <text evidence="5">The sequence shown here is derived from an EMBL/GenBank/DDBJ whole genome shotgun (WGS) entry which is preliminary data.</text>
</comment>
<dbReference type="AlphaFoldDB" id="A0A4Y9SSL1"/>
<dbReference type="GO" id="GO:0043565">
    <property type="term" value="F:sequence-specific DNA binding"/>
    <property type="evidence" value="ECO:0007669"/>
    <property type="project" value="InterPro"/>
</dbReference>
<gene>
    <name evidence="5" type="ORF">E4L96_03430</name>
</gene>
<reference evidence="5 6" key="1">
    <citation type="submission" date="2019-03" db="EMBL/GenBank/DDBJ databases">
        <title>Draft Genome Sequence of Massilia arenosa sp. nov., a Novel Massilia Species Isolated from a Sandy-loam Maize Soil.</title>
        <authorList>
            <person name="Raths R."/>
            <person name="Peta V."/>
            <person name="Bucking H."/>
        </authorList>
    </citation>
    <scope>NUCLEOTIDE SEQUENCE [LARGE SCALE GENOMIC DNA]</scope>
    <source>
        <strain evidence="5 6">MC02</strain>
    </source>
</reference>
<dbReference type="SMART" id="SM00342">
    <property type="entry name" value="HTH_ARAC"/>
    <property type="match status" value="1"/>
</dbReference>
<feature type="domain" description="HTH araC/xylS-type" evidence="4">
    <location>
        <begin position="208"/>
        <end position="305"/>
    </location>
</feature>
<evidence type="ECO:0000256" key="2">
    <source>
        <dbReference type="ARBA" id="ARBA00023125"/>
    </source>
</evidence>
<evidence type="ECO:0000256" key="3">
    <source>
        <dbReference type="ARBA" id="ARBA00023163"/>
    </source>
</evidence>
<dbReference type="InterPro" id="IPR018062">
    <property type="entry name" value="HTH_AraC-typ_CS"/>
</dbReference>
<name>A0A4Y9SSL1_9BURK</name>
<dbReference type="OrthoDB" id="8890080at2"/>
<evidence type="ECO:0000256" key="1">
    <source>
        <dbReference type="ARBA" id="ARBA00023015"/>
    </source>
</evidence>
<protein>
    <submittedName>
        <fullName evidence="5">AraC family transcriptional regulator</fullName>
    </submittedName>
</protein>
<dbReference type="RefSeq" id="WP_135205831.1">
    <property type="nucleotide sequence ID" value="NZ_SPVF01000049.1"/>
</dbReference>
<dbReference type="PROSITE" id="PS00041">
    <property type="entry name" value="HTH_ARAC_FAMILY_1"/>
    <property type="match status" value="1"/>
</dbReference>